<dbReference type="PROSITE" id="PS50011">
    <property type="entry name" value="PROTEIN_KINASE_DOM"/>
    <property type="match status" value="1"/>
</dbReference>
<feature type="region of interest" description="Disordered" evidence="3">
    <location>
        <begin position="1750"/>
        <end position="1783"/>
    </location>
</feature>
<feature type="region of interest" description="Disordered" evidence="3">
    <location>
        <begin position="2085"/>
        <end position="2194"/>
    </location>
</feature>
<feature type="compositionally biased region" description="Polar residues" evidence="3">
    <location>
        <begin position="1929"/>
        <end position="1944"/>
    </location>
</feature>
<dbReference type="Gene3D" id="3.30.200.20">
    <property type="entry name" value="Phosphorylase Kinase, domain 1"/>
    <property type="match status" value="1"/>
</dbReference>
<gene>
    <name evidence="5" type="ORF">LSINAPIS_LOCUS10121</name>
</gene>
<feature type="compositionally biased region" description="Basic and acidic residues" evidence="3">
    <location>
        <begin position="2434"/>
        <end position="2446"/>
    </location>
</feature>
<feature type="compositionally biased region" description="Polar residues" evidence="3">
    <location>
        <begin position="2087"/>
        <end position="2103"/>
    </location>
</feature>
<feature type="domain" description="Protein kinase" evidence="4">
    <location>
        <begin position="1"/>
        <end position="265"/>
    </location>
</feature>
<name>A0A5E4QQ13_9NEOP</name>
<feature type="region of interest" description="Disordered" evidence="3">
    <location>
        <begin position="1015"/>
        <end position="1034"/>
    </location>
</feature>
<feature type="region of interest" description="Disordered" evidence="3">
    <location>
        <begin position="427"/>
        <end position="447"/>
    </location>
</feature>
<feature type="compositionally biased region" description="Low complexity" evidence="3">
    <location>
        <begin position="2177"/>
        <end position="2189"/>
    </location>
</feature>
<dbReference type="Pfam" id="PF07714">
    <property type="entry name" value="PK_Tyr_Ser-Thr"/>
    <property type="match status" value="2"/>
</dbReference>
<dbReference type="Proteomes" id="UP000324832">
    <property type="component" value="Unassembled WGS sequence"/>
</dbReference>
<dbReference type="InterPro" id="IPR020635">
    <property type="entry name" value="Tyr_kinase_cat_dom"/>
</dbReference>
<feature type="region of interest" description="Disordered" evidence="3">
    <location>
        <begin position="2429"/>
        <end position="2480"/>
    </location>
</feature>
<evidence type="ECO:0000256" key="3">
    <source>
        <dbReference type="SAM" id="MobiDB-lite"/>
    </source>
</evidence>
<dbReference type="GO" id="GO:0004713">
    <property type="term" value="F:protein tyrosine kinase activity"/>
    <property type="evidence" value="ECO:0007669"/>
    <property type="project" value="InterPro"/>
</dbReference>
<evidence type="ECO:0000313" key="5">
    <source>
        <dbReference type="EMBL" id="VVC99196.1"/>
    </source>
</evidence>
<evidence type="ECO:0000259" key="4">
    <source>
        <dbReference type="PROSITE" id="PS50011"/>
    </source>
</evidence>
<dbReference type="EMBL" id="FZQP02004000">
    <property type="protein sequence ID" value="VVC99196.1"/>
    <property type="molecule type" value="Genomic_DNA"/>
</dbReference>
<dbReference type="Gene3D" id="1.10.510.10">
    <property type="entry name" value="Transferase(Phosphotransferase) domain 1"/>
    <property type="match status" value="1"/>
</dbReference>
<keyword evidence="2" id="KW-0067">ATP-binding</keyword>
<keyword evidence="6" id="KW-1185">Reference proteome</keyword>
<evidence type="ECO:0000313" key="6">
    <source>
        <dbReference type="Proteomes" id="UP000324832"/>
    </source>
</evidence>
<feature type="region of interest" description="Disordered" evidence="3">
    <location>
        <begin position="1804"/>
        <end position="1824"/>
    </location>
</feature>
<feature type="compositionally biased region" description="Polar residues" evidence="3">
    <location>
        <begin position="1575"/>
        <end position="1594"/>
    </location>
</feature>
<feature type="region of interest" description="Disordered" evidence="3">
    <location>
        <begin position="2352"/>
        <end position="2371"/>
    </location>
</feature>
<protein>
    <recommendedName>
        <fullName evidence="4">Protein kinase domain-containing protein</fullName>
    </recommendedName>
</protein>
<sequence>MHSSIEVCHSDGRCKWLVYCACTDLFSTSATQLHDARRVECSDAEVALAVEPATASADEHNNNNGPISLREMQNIANNNAGVYIASDNEQRDRSRESVVRFEPLTLPPGRALDPLERCAHWFAGEDFPRNQLQYLREIGRGWFGRVVEGEIEDGASSSTVAVAVLNPTASLEDKARFLDEARVYRDLAHENASSDVWALGCAVWEVCTWGSMPPSPPLQHLPRLPACPYREHLYQVMQLCWHQNPESRPTAAQVNALLDHLHSTYTHTNTNNSHFEERWQTLKPNTIPKLDEHIAIVHAPSITSQFGSDQEFDSAHTVQDTLSVCDTAVSRSSSIMSDRDVSVQNKSDSLNNLHGSFEDVRNIYLTHNEGAALECHQGNVMEDKDEQSDSLVDPWLKEIIAGSQDDVSYFKDVSDVIKNLDNILNSEKTSSSESSHQASPSRDNLTLECKKDYPMQTSLVKSPGISNFQNILEINLVQEICSNNSRDPGTRNNDHDNTPLNIDTVKLGNAREQPDEINIQSLPALNKGLVEINEVKETPQIVQIVNTDKDIHESLTDQINVSNNIPVTVQNALEDLSPDSHLENSIIEDGTTQQNKYDNESDQFLDSTSYMDLTTPTNTVIKNSTDTISYQISINENSGNVFVNESTIYLDLPSVLKEIDTFIHAEKVSSSQDKDFQNNVITSTPLGSKGSDENILEAIENDAADILVDNTKVPDEDMGLTLTKLEQKCVPESLSPFESPSKSHYTDTYDENSSVVLGPFENCSLELYKGLKSSSELVDLPKEELLAFSSNFSEINLETPSPLRDSNFLMEVPDINHDDLQYDDTTTSEPKPPVVESVPTTNTDETEEQSNTERHISPLTPPNSPGNILASSSQPKYLINPENNEFQDVINDIEIQITSKIAMAENENNMNLENSGPLIEEVLDDSMLKDQLQDSYLAGNGGSIEEPLENITINEERMKELRNELELKLPLAQVAGIEPQCGTPPAEICVTYGALSPIAEETGHQLHAYENDDNWNTSIQTDSSESYPDPCNNSTDEVTDLPTGMPTGPAHSIEHSTYTICSNNQSCNQTFTLQKDTTISKEITMSADSLNASPLKKIDEVCSPIDDRTYNKDEEDRQLDNCERLSQVSPFLLSPETDVSAPEISDLNAAHLTLSKSTLPTDAKSSKLSETQCLSKATSIDSWCSNDTLYNVEENFDDLTMDPDLPQHFEQNDIEKSESDNTLTHNEEDKEDSHCSTYIVHDSKSEPCDTFSPDSITANDNYTFTKAKTDVAGTTPSNYTKSDLNDSTKNSQTKDLAYGTLMSGMPSFSNCTTDLGFEDTWKLPQPELIRRSPIGNDFDITLPQQVEEKNITLESPIVQEYVLKKIDSVEVSCLQDASTEHNCSVNEPKDSPDTNFRNMINSVTSTPITDLECTTDTIEAIPCQLPLVENDSGQLSGSLPNFTSFFQSAEIRPQDINSDPKYVLKKIDSREVSCLQDGSTEHNCSVNKPKDSPDTNFRNMVNSVTSTPVTDLEYTTDATEAIPCQLPLVKNDSGEISGNLPNFTSFLHSAEIRPQNLSSDPKYGPQKIDSGEVSCLQNDSTEHNSSSPDTNFKNMVNTVTSTPVTDLECDTDITEAIPFELPLVKNDGGELSGILTNFTSFIQSAEIRPQDMSSYPKYVPKEIDNGEVSCLQDAPTERNCSVNEPKDSPDTNFRNMVNTVTSTPVTDLECTTDITEAIPFQLPLVKNDGGELSGSLPNFTSFLQSAEIRPQDISSDPSRFAVSSENNTGGDRDGRLQANNSNTDSLALSRKTFSYSEFENSVVAKPQDVHSGEKSSQSAESGVCSEDFQNFESSVRDRPQDLSSLLDGSALFIKTEKKMCEHLINTNHSKTTPSQSTSARNAEQPLIINPSISSFRESPALGTTPPSILLSNVYPEDENEQPHSIIVTDSSLLAQPSPKSSSGPLETKLVDKELSGSPKLEAKINGIEFFKETNGLKNIFLESDISEKQNRVTEYDGIDVVADSHEDIKCKGGEVYATVNFLNETFEELMESNVDDLDTSKLEVKNIGSEVLTGIVLDSKVKHPLKMSEDCISLDVNADVGPGLELMSTSFTQDSPTEPTSPDSQRESGTDNKSDKAADLLKEWDSDTDSHSTNSSSGEFIWKDGDGHETSVVPSSQFDYQRDRGQPSRVDESLEPASCGGSSDSASGSEGDEVEFVPSSWDCRAAPAKSSLRSMEQSPVNYDDDFYISSSARPFESIGVSSQFFPGLHLKHALMDDFPPALPHATPSLDFTTPDSGVEDITPSSTLDDNFQKLQEWKPDSTSSSESVSPSSPSEALGGLRHTRDKLKLDLPPSPHVPPSPRHSRVFNFVLDKPKRQAEPTTPLIMSDAKRHDITHDASPLVMSDETPVVTSLALPTTTDDVMPEPTFSTFGKPSCKAVDAEKNIILTDEDDNIGDKESCKVEPVKGEGTVLDSGDEDSGIESSSKNTLERKTNVPNSVD</sequence>
<feature type="region of interest" description="Disordered" evidence="3">
    <location>
        <begin position="818"/>
        <end position="873"/>
    </location>
</feature>
<feature type="compositionally biased region" description="Polar residues" evidence="3">
    <location>
        <begin position="1752"/>
        <end position="1769"/>
    </location>
</feature>
<organism evidence="5 6">
    <name type="scientific">Leptidea sinapis</name>
    <dbReference type="NCBI Taxonomy" id="189913"/>
    <lineage>
        <taxon>Eukaryota</taxon>
        <taxon>Metazoa</taxon>
        <taxon>Ecdysozoa</taxon>
        <taxon>Arthropoda</taxon>
        <taxon>Hexapoda</taxon>
        <taxon>Insecta</taxon>
        <taxon>Pterygota</taxon>
        <taxon>Neoptera</taxon>
        <taxon>Endopterygota</taxon>
        <taxon>Lepidoptera</taxon>
        <taxon>Glossata</taxon>
        <taxon>Ditrysia</taxon>
        <taxon>Papilionoidea</taxon>
        <taxon>Pieridae</taxon>
        <taxon>Dismorphiinae</taxon>
        <taxon>Leptidea</taxon>
    </lineage>
</organism>
<feature type="compositionally biased region" description="Low complexity" evidence="3">
    <location>
        <begin position="427"/>
        <end position="441"/>
    </location>
</feature>
<evidence type="ECO:0000256" key="1">
    <source>
        <dbReference type="ARBA" id="ARBA00022741"/>
    </source>
</evidence>
<dbReference type="SMART" id="SM00219">
    <property type="entry name" value="TyrKc"/>
    <property type="match status" value="1"/>
</dbReference>
<accession>A0A5E4QQ13</accession>
<dbReference type="GO" id="GO:0005524">
    <property type="term" value="F:ATP binding"/>
    <property type="evidence" value="ECO:0007669"/>
    <property type="project" value="UniProtKB-KW"/>
</dbReference>
<dbReference type="InterPro" id="IPR000719">
    <property type="entry name" value="Prot_kinase_dom"/>
</dbReference>
<dbReference type="PANTHER" id="PTHR24418">
    <property type="entry name" value="TYROSINE-PROTEIN KINASE"/>
    <property type="match status" value="1"/>
</dbReference>
<dbReference type="InterPro" id="IPR011009">
    <property type="entry name" value="Kinase-like_dom_sf"/>
</dbReference>
<feature type="region of interest" description="Disordered" evidence="3">
    <location>
        <begin position="1929"/>
        <end position="1950"/>
    </location>
</feature>
<dbReference type="SUPFAM" id="SSF56112">
    <property type="entry name" value="Protein kinase-like (PK-like)"/>
    <property type="match status" value="1"/>
</dbReference>
<feature type="region of interest" description="Disordered" evidence="3">
    <location>
        <begin position="1557"/>
        <end position="1594"/>
    </location>
</feature>
<feature type="region of interest" description="Disordered" evidence="3">
    <location>
        <begin position="2265"/>
        <end position="2345"/>
    </location>
</feature>
<keyword evidence="1" id="KW-0547">Nucleotide-binding</keyword>
<evidence type="ECO:0000256" key="2">
    <source>
        <dbReference type="ARBA" id="ARBA00022840"/>
    </source>
</evidence>
<dbReference type="InterPro" id="IPR001245">
    <property type="entry name" value="Ser-Thr/Tyr_kinase_cat_dom"/>
</dbReference>
<dbReference type="GO" id="GO:0002009">
    <property type="term" value="P:morphogenesis of an epithelium"/>
    <property type="evidence" value="ECO:0007669"/>
    <property type="project" value="UniProtKB-ARBA"/>
</dbReference>
<feature type="compositionally biased region" description="Basic and acidic residues" evidence="3">
    <location>
        <begin position="2160"/>
        <end position="2172"/>
    </location>
</feature>
<dbReference type="InterPro" id="IPR050198">
    <property type="entry name" value="Non-receptor_tyrosine_kinases"/>
</dbReference>
<feature type="compositionally biased region" description="Basic and acidic residues" evidence="3">
    <location>
        <begin position="2104"/>
        <end position="2130"/>
    </location>
</feature>
<feature type="compositionally biased region" description="Polar residues" evidence="3">
    <location>
        <begin position="2282"/>
        <end position="2293"/>
    </location>
</feature>
<reference evidence="5 6" key="1">
    <citation type="submission" date="2017-07" db="EMBL/GenBank/DDBJ databases">
        <authorList>
            <person name="Talla V."/>
            <person name="Backstrom N."/>
        </authorList>
    </citation>
    <scope>NUCLEOTIDE SEQUENCE [LARGE SCALE GENOMIC DNA]</scope>
</reference>
<proteinExistence type="predicted"/>
<feature type="compositionally biased region" description="Pro residues" evidence="3">
    <location>
        <begin position="2332"/>
        <end position="2341"/>
    </location>
</feature>
<feature type="compositionally biased region" description="Low complexity" evidence="3">
    <location>
        <begin position="2301"/>
        <end position="2315"/>
    </location>
</feature>
<feature type="region of interest" description="Disordered" evidence="3">
    <location>
        <begin position="1212"/>
        <end position="1234"/>
    </location>
</feature>